<accession>A0ABP8TGH5</accession>
<comment type="caution">
    <text evidence="1">The sequence shown here is derived from an EMBL/GenBank/DDBJ whole genome shotgun (WGS) entry which is preliminary data.</text>
</comment>
<protein>
    <submittedName>
        <fullName evidence="1">Uncharacterized protein</fullName>
    </submittedName>
</protein>
<dbReference type="RefSeq" id="WP_345353856.1">
    <property type="nucleotide sequence ID" value="NZ_BAABHJ010000006.1"/>
</dbReference>
<organism evidence="1 2">
    <name type="scientific">Actinoallomurus liliacearum</name>
    <dbReference type="NCBI Taxonomy" id="1080073"/>
    <lineage>
        <taxon>Bacteria</taxon>
        <taxon>Bacillati</taxon>
        <taxon>Actinomycetota</taxon>
        <taxon>Actinomycetes</taxon>
        <taxon>Streptosporangiales</taxon>
        <taxon>Thermomonosporaceae</taxon>
        <taxon>Actinoallomurus</taxon>
    </lineage>
</organism>
<dbReference type="EMBL" id="BAABHJ010000006">
    <property type="protein sequence ID" value="GAA4607696.1"/>
    <property type="molecule type" value="Genomic_DNA"/>
</dbReference>
<dbReference type="Proteomes" id="UP001500212">
    <property type="component" value="Unassembled WGS sequence"/>
</dbReference>
<gene>
    <name evidence="1" type="ORF">GCM10023195_29490</name>
</gene>
<sequence>MCSATGDLPPGRAPATRVDRVTFGRAPDPVWEARWVWLHRLRREFPGWIALFDPFASVWVAVRGRQGYVTGATAYELRDRLDAVRRSTLP</sequence>
<reference evidence="2" key="1">
    <citation type="journal article" date="2019" name="Int. J. Syst. Evol. Microbiol.">
        <title>The Global Catalogue of Microorganisms (GCM) 10K type strain sequencing project: providing services to taxonomists for standard genome sequencing and annotation.</title>
        <authorList>
            <consortium name="The Broad Institute Genomics Platform"/>
            <consortium name="The Broad Institute Genome Sequencing Center for Infectious Disease"/>
            <person name="Wu L."/>
            <person name="Ma J."/>
        </authorList>
    </citation>
    <scope>NUCLEOTIDE SEQUENCE [LARGE SCALE GENOMIC DNA]</scope>
    <source>
        <strain evidence="2">JCM 17938</strain>
    </source>
</reference>
<evidence type="ECO:0000313" key="1">
    <source>
        <dbReference type="EMBL" id="GAA4607696.1"/>
    </source>
</evidence>
<name>A0ABP8TGH5_9ACTN</name>
<keyword evidence="2" id="KW-1185">Reference proteome</keyword>
<evidence type="ECO:0000313" key="2">
    <source>
        <dbReference type="Proteomes" id="UP001500212"/>
    </source>
</evidence>
<proteinExistence type="predicted"/>